<protein>
    <recommendedName>
        <fullName evidence="3">SET domain-containing protein</fullName>
    </recommendedName>
</protein>
<gene>
    <name evidence="1" type="ORF">QVD17_06812</name>
</gene>
<evidence type="ECO:0008006" key="3">
    <source>
        <dbReference type="Google" id="ProtNLM"/>
    </source>
</evidence>
<dbReference type="AlphaFoldDB" id="A0AAD8LKY1"/>
<sequence>MFVISQDERGAMFAEKCLRRFRHERRTTDIRLLLCTPHYPLKGLEHICINVFRVELAGNTYVALAGALVDSEAAVGNAVYMLPSFYNHNCDLDATQFGYKMWKQD</sequence>
<reference evidence="1" key="1">
    <citation type="journal article" date="2023" name="bioRxiv">
        <title>Improved chromosome-level genome assembly for marigold (Tagetes erecta).</title>
        <authorList>
            <person name="Jiang F."/>
            <person name="Yuan L."/>
            <person name="Wang S."/>
            <person name="Wang H."/>
            <person name="Xu D."/>
            <person name="Wang A."/>
            <person name="Fan W."/>
        </authorList>
    </citation>
    <scope>NUCLEOTIDE SEQUENCE</scope>
    <source>
        <strain evidence="1">WSJ</strain>
        <tissue evidence="1">Leaf</tissue>
    </source>
</reference>
<keyword evidence="2" id="KW-1185">Reference proteome</keyword>
<evidence type="ECO:0000313" key="2">
    <source>
        <dbReference type="Proteomes" id="UP001229421"/>
    </source>
</evidence>
<accession>A0AAD8LKY1</accession>
<dbReference type="Proteomes" id="UP001229421">
    <property type="component" value="Unassembled WGS sequence"/>
</dbReference>
<dbReference type="EMBL" id="JAUHHV010000001">
    <property type="protein sequence ID" value="KAK1440976.1"/>
    <property type="molecule type" value="Genomic_DNA"/>
</dbReference>
<organism evidence="1 2">
    <name type="scientific">Tagetes erecta</name>
    <name type="common">African marigold</name>
    <dbReference type="NCBI Taxonomy" id="13708"/>
    <lineage>
        <taxon>Eukaryota</taxon>
        <taxon>Viridiplantae</taxon>
        <taxon>Streptophyta</taxon>
        <taxon>Embryophyta</taxon>
        <taxon>Tracheophyta</taxon>
        <taxon>Spermatophyta</taxon>
        <taxon>Magnoliopsida</taxon>
        <taxon>eudicotyledons</taxon>
        <taxon>Gunneridae</taxon>
        <taxon>Pentapetalae</taxon>
        <taxon>asterids</taxon>
        <taxon>campanulids</taxon>
        <taxon>Asterales</taxon>
        <taxon>Asteraceae</taxon>
        <taxon>Asteroideae</taxon>
        <taxon>Heliantheae alliance</taxon>
        <taxon>Tageteae</taxon>
        <taxon>Tagetes</taxon>
    </lineage>
</organism>
<evidence type="ECO:0000313" key="1">
    <source>
        <dbReference type="EMBL" id="KAK1440976.1"/>
    </source>
</evidence>
<comment type="caution">
    <text evidence="1">The sequence shown here is derived from an EMBL/GenBank/DDBJ whole genome shotgun (WGS) entry which is preliminary data.</text>
</comment>
<proteinExistence type="predicted"/>
<name>A0AAD8LKY1_TARER</name>